<dbReference type="Pfam" id="PF03466">
    <property type="entry name" value="LysR_substrate"/>
    <property type="match status" value="1"/>
</dbReference>
<dbReference type="PANTHER" id="PTHR30537">
    <property type="entry name" value="HTH-TYPE TRANSCRIPTIONAL REGULATOR"/>
    <property type="match status" value="1"/>
</dbReference>
<gene>
    <name evidence="6" type="ORF">BK663_27010</name>
</gene>
<proteinExistence type="inferred from homology"/>
<dbReference type="Gene3D" id="3.40.190.290">
    <property type="match status" value="1"/>
</dbReference>
<accession>A0A423IB67</accession>
<evidence type="ECO:0000313" key="7">
    <source>
        <dbReference type="Proteomes" id="UP000284168"/>
    </source>
</evidence>
<keyword evidence="4" id="KW-0804">Transcription</keyword>
<dbReference type="SUPFAM" id="SSF53850">
    <property type="entry name" value="Periplasmic binding protein-like II"/>
    <property type="match status" value="1"/>
</dbReference>
<dbReference type="GO" id="GO:0006351">
    <property type="term" value="P:DNA-templated transcription"/>
    <property type="evidence" value="ECO:0007669"/>
    <property type="project" value="TreeGrafter"/>
</dbReference>
<evidence type="ECO:0000259" key="5">
    <source>
        <dbReference type="PROSITE" id="PS50931"/>
    </source>
</evidence>
<dbReference type="InterPro" id="IPR036390">
    <property type="entry name" value="WH_DNA-bd_sf"/>
</dbReference>
<keyword evidence="3" id="KW-0238">DNA-binding</keyword>
<name>A0A423IB67_9PSED</name>
<dbReference type="PROSITE" id="PS50931">
    <property type="entry name" value="HTH_LYSR"/>
    <property type="match status" value="1"/>
</dbReference>
<dbReference type="RefSeq" id="WP_123722873.1">
    <property type="nucleotide sequence ID" value="NZ_MOBN01000041.1"/>
</dbReference>
<evidence type="ECO:0000313" key="6">
    <source>
        <dbReference type="EMBL" id="RON22720.1"/>
    </source>
</evidence>
<keyword evidence="2" id="KW-0805">Transcription regulation</keyword>
<evidence type="ECO:0000256" key="3">
    <source>
        <dbReference type="ARBA" id="ARBA00023125"/>
    </source>
</evidence>
<dbReference type="Proteomes" id="UP000284168">
    <property type="component" value="Unassembled WGS sequence"/>
</dbReference>
<dbReference type="EMBL" id="MOBN01000041">
    <property type="protein sequence ID" value="RON22720.1"/>
    <property type="molecule type" value="Genomic_DNA"/>
</dbReference>
<dbReference type="GO" id="GO:0043565">
    <property type="term" value="F:sequence-specific DNA binding"/>
    <property type="evidence" value="ECO:0007669"/>
    <property type="project" value="TreeGrafter"/>
</dbReference>
<dbReference type="InterPro" id="IPR036388">
    <property type="entry name" value="WH-like_DNA-bd_sf"/>
</dbReference>
<dbReference type="SUPFAM" id="SSF46785">
    <property type="entry name" value="Winged helix' DNA-binding domain"/>
    <property type="match status" value="1"/>
</dbReference>
<dbReference type="Pfam" id="PF00126">
    <property type="entry name" value="HTH_1"/>
    <property type="match status" value="1"/>
</dbReference>
<dbReference type="InterPro" id="IPR005119">
    <property type="entry name" value="LysR_subst-bd"/>
</dbReference>
<protein>
    <submittedName>
        <fullName evidence="6">LysR family transcriptional regulator</fullName>
    </submittedName>
</protein>
<evidence type="ECO:0000256" key="1">
    <source>
        <dbReference type="ARBA" id="ARBA00009437"/>
    </source>
</evidence>
<comment type="caution">
    <text evidence="6">The sequence shown here is derived from an EMBL/GenBank/DDBJ whole genome shotgun (WGS) entry which is preliminary data.</text>
</comment>
<organism evidence="6 7">
    <name type="scientific">Pseudomonas lini</name>
    <dbReference type="NCBI Taxonomy" id="163011"/>
    <lineage>
        <taxon>Bacteria</taxon>
        <taxon>Pseudomonadati</taxon>
        <taxon>Pseudomonadota</taxon>
        <taxon>Gammaproteobacteria</taxon>
        <taxon>Pseudomonadales</taxon>
        <taxon>Pseudomonadaceae</taxon>
        <taxon>Pseudomonas</taxon>
    </lineage>
</organism>
<comment type="similarity">
    <text evidence="1">Belongs to the LysR transcriptional regulatory family.</text>
</comment>
<dbReference type="InterPro" id="IPR058163">
    <property type="entry name" value="LysR-type_TF_proteobact-type"/>
</dbReference>
<sequence>MQDLNDLYYFAKVVEAGGFAAAGRLMGIPKSRLSRRIAELEERLGARLLQRTTRQLNLTAVGERYLRHCQAMLLEAEMADEAVASMSSEPRGRLRVSCPVGLAHEILPGVISNFLEKFPQVQLEMMLLNRRVDLINEGVDVALRVRDLGDEDPLLVTRRLRQAQMLMVASPAFLLGREINHPEDLKNLPVLGALEADRMVHIRMLDQQGKSYDLSLEARLGIDDFIVRKACTLSGQGFTMLPMMHCEQELKNGELVQLLPDWSLPGGWLQAVYPHRRGVMPAVRAWIDHLIESFNACGDRLL</sequence>
<dbReference type="AlphaFoldDB" id="A0A423IB67"/>
<feature type="domain" description="HTH lysR-type" evidence="5">
    <location>
        <begin position="1"/>
        <end position="59"/>
    </location>
</feature>
<dbReference type="InterPro" id="IPR000847">
    <property type="entry name" value="LysR_HTH_N"/>
</dbReference>
<dbReference type="PANTHER" id="PTHR30537:SF31">
    <property type="entry name" value="TRANSCRIPTIONAL REGULATOR, LYSR FAMILY"/>
    <property type="match status" value="1"/>
</dbReference>
<reference evidence="6 7" key="1">
    <citation type="submission" date="2016-10" db="EMBL/GenBank/DDBJ databases">
        <title>Comparative genome analysis of multiple Pseudomonas spp. focuses on biocontrol and plant growth promoting traits.</title>
        <authorList>
            <person name="Tao X.-Y."/>
            <person name="Taylor C.G."/>
        </authorList>
    </citation>
    <scope>NUCLEOTIDE SEQUENCE [LARGE SCALE GENOMIC DNA]</scope>
    <source>
        <strain evidence="6 7">48C10</strain>
    </source>
</reference>
<dbReference type="Gene3D" id="1.10.10.10">
    <property type="entry name" value="Winged helix-like DNA-binding domain superfamily/Winged helix DNA-binding domain"/>
    <property type="match status" value="1"/>
</dbReference>
<dbReference type="FunFam" id="1.10.10.10:FF:000001">
    <property type="entry name" value="LysR family transcriptional regulator"/>
    <property type="match status" value="1"/>
</dbReference>
<dbReference type="GO" id="GO:0003700">
    <property type="term" value="F:DNA-binding transcription factor activity"/>
    <property type="evidence" value="ECO:0007669"/>
    <property type="project" value="InterPro"/>
</dbReference>
<evidence type="ECO:0000256" key="4">
    <source>
        <dbReference type="ARBA" id="ARBA00023163"/>
    </source>
</evidence>
<evidence type="ECO:0000256" key="2">
    <source>
        <dbReference type="ARBA" id="ARBA00023015"/>
    </source>
</evidence>